<evidence type="ECO:0000313" key="15">
    <source>
        <dbReference type="Proteomes" id="UP000549394"/>
    </source>
</evidence>
<dbReference type="EMBL" id="CAJFCJ010000001">
    <property type="protein sequence ID" value="CAD5110930.1"/>
    <property type="molecule type" value="Genomic_DNA"/>
</dbReference>
<organism evidence="14 15">
    <name type="scientific">Dimorphilus gyrociliatus</name>
    <dbReference type="NCBI Taxonomy" id="2664684"/>
    <lineage>
        <taxon>Eukaryota</taxon>
        <taxon>Metazoa</taxon>
        <taxon>Spiralia</taxon>
        <taxon>Lophotrochozoa</taxon>
        <taxon>Annelida</taxon>
        <taxon>Polychaeta</taxon>
        <taxon>Polychaeta incertae sedis</taxon>
        <taxon>Dinophilidae</taxon>
        <taxon>Dimorphilus</taxon>
    </lineage>
</organism>
<feature type="transmembrane region" description="Helical" evidence="12">
    <location>
        <begin position="235"/>
        <end position="257"/>
    </location>
</feature>
<dbReference type="InterPro" id="IPR013320">
    <property type="entry name" value="ConA-like_dom_sf"/>
</dbReference>
<evidence type="ECO:0000256" key="9">
    <source>
        <dbReference type="ARBA" id="ARBA00023157"/>
    </source>
</evidence>
<protein>
    <submittedName>
        <fullName evidence="14">DgyrCDS288</fullName>
    </submittedName>
</protein>
<feature type="domain" description="L-type lectin-like" evidence="13">
    <location>
        <begin position="1"/>
        <end position="195"/>
    </location>
</feature>
<dbReference type="GO" id="GO:0030134">
    <property type="term" value="C:COPII-coated ER to Golgi transport vesicle"/>
    <property type="evidence" value="ECO:0007669"/>
    <property type="project" value="TreeGrafter"/>
</dbReference>
<dbReference type="Gene3D" id="2.60.120.200">
    <property type="match status" value="1"/>
</dbReference>
<reference evidence="14 15" key="1">
    <citation type="submission" date="2020-08" db="EMBL/GenBank/DDBJ databases">
        <authorList>
            <person name="Hejnol A."/>
        </authorList>
    </citation>
    <scope>NUCLEOTIDE SEQUENCE [LARGE SCALE GENOMIC DNA]</scope>
</reference>
<accession>A0A7I8V5D0</accession>
<dbReference type="GO" id="GO:0000139">
    <property type="term" value="C:Golgi membrane"/>
    <property type="evidence" value="ECO:0007669"/>
    <property type="project" value="UniProtKB-SubCell"/>
</dbReference>
<keyword evidence="5" id="KW-0430">Lectin</keyword>
<evidence type="ECO:0000256" key="11">
    <source>
        <dbReference type="ARBA" id="ARBA00046288"/>
    </source>
</evidence>
<dbReference type="GO" id="GO:0005789">
    <property type="term" value="C:endoplasmic reticulum membrane"/>
    <property type="evidence" value="ECO:0007669"/>
    <property type="project" value="TreeGrafter"/>
</dbReference>
<comment type="caution">
    <text evidence="14">The sequence shown here is derived from an EMBL/GenBank/DDBJ whole genome shotgun (WGS) entry which is preliminary data.</text>
</comment>
<evidence type="ECO:0000256" key="5">
    <source>
        <dbReference type="ARBA" id="ARBA00022734"/>
    </source>
</evidence>
<evidence type="ECO:0000256" key="6">
    <source>
        <dbReference type="ARBA" id="ARBA00022989"/>
    </source>
</evidence>
<keyword evidence="3" id="KW-0479">Metal-binding</keyword>
<evidence type="ECO:0000256" key="8">
    <source>
        <dbReference type="ARBA" id="ARBA00023136"/>
    </source>
</evidence>
<dbReference type="Proteomes" id="UP000549394">
    <property type="component" value="Unassembled WGS sequence"/>
</dbReference>
<keyword evidence="6 12" id="KW-1133">Transmembrane helix</keyword>
<comment type="subcellular location">
    <subcellularLocation>
        <location evidence="11">Endomembrane system</location>
        <topology evidence="11">Single-pass type I membrane protein</topology>
    </subcellularLocation>
    <subcellularLocation>
        <location evidence="1">Golgi apparatus membrane</location>
        <topology evidence="1">Single-pass membrane protein</topology>
    </subcellularLocation>
</comment>
<dbReference type="GO" id="GO:0046872">
    <property type="term" value="F:metal ion binding"/>
    <property type="evidence" value="ECO:0007669"/>
    <property type="project" value="UniProtKB-KW"/>
</dbReference>
<evidence type="ECO:0000313" key="14">
    <source>
        <dbReference type="EMBL" id="CAD5110930.1"/>
    </source>
</evidence>
<dbReference type="SUPFAM" id="SSF49899">
    <property type="entry name" value="Concanavalin A-like lectins/glucanases"/>
    <property type="match status" value="1"/>
</dbReference>
<keyword evidence="10" id="KW-0325">Glycoprotein</keyword>
<evidence type="ECO:0000256" key="2">
    <source>
        <dbReference type="ARBA" id="ARBA00022692"/>
    </source>
</evidence>
<keyword evidence="4" id="KW-0732">Signal</keyword>
<evidence type="ECO:0000256" key="4">
    <source>
        <dbReference type="ARBA" id="ARBA00022729"/>
    </source>
</evidence>
<evidence type="ECO:0000256" key="12">
    <source>
        <dbReference type="SAM" id="Phobius"/>
    </source>
</evidence>
<keyword evidence="15" id="KW-1185">Reference proteome</keyword>
<evidence type="ECO:0000256" key="1">
    <source>
        <dbReference type="ARBA" id="ARBA00004194"/>
    </source>
</evidence>
<dbReference type="OrthoDB" id="270293at2759"/>
<dbReference type="PANTHER" id="PTHR12223:SF45">
    <property type="entry name" value="RE50040P"/>
    <property type="match status" value="1"/>
</dbReference>
<dbReference type="PROSITE" id="PS51328">
    <property type="entry name" value="L_LECTIN_LIKE"/>
    <property type="match status" value="1"/>
</dbReference>
<keyword evidence="2 12" id="KW-0812">Transmembrane</keyword>
<evidence type="ECO:0000256" key="7">
    <source>
        <dbReference type="ARBA" id="ARBA00023034"/>
    </source>
</evidence>
<keyword evidence="8 12" id="KW-0472">Membrane</keyword>
<dbReference type="PANTHER" id="PTHR12223">
    <property type="entry name" value="VESICULAR MANNOSE-BINDING LECTIN"/>
    <property type="match status" value="1"/>
</dbReference>
<name>A0A7I8V5D0_9ANNE</name>
<dbReference type="GO" id="GO:0006888">
    <property type="term" value="P:endoplasmic reticulum to Golgi vesicle-mediated transport"/>
    <property type="evidence" value="ECO:0007669"/>
    <property type="project" value="TreeGrafter"/>
</dbReference>
<proteinExistence type="predicted"/>
<evidence type="ECO:0000259" key="13">
    <source>
        <dbReference type="PROSITE" id="PS51328"/>
    </source>
</evidence>
<dbReference type="InterPro" id="IPR005052">
    <property type="entry name" value="Lectin_leg"/>
</dbReference>
<dbReference type="GO" id="GO:0005793">
    <property type="term" value="C:endoplasmic reticulum-Golgi intermediate compartment"/>
    <property type="evidence" value="ECO:0007669"/>
    <property type="project" value="TreeGrafter"/>
</dbReference>
<dbReference type="Pfam" id="PF03388">
    <property type="entry name" value="Lectin_leg-like"/>
    <property type="match status" value="1"/>
</dbReference>
<dbReference type="GO" id="GO:0005537">
    <property type="term" value="F:D-mannose binding"/>
    <property type="evidence" value="ECO:0007669"/>
    <property type="project" value="TreeGrafter"/>
</dbReference>
<sequence length="269" mass="30209">MVTNSYIRLTPDHQSRQGAIWNNIPNTIPDWELHVSFKVHGTGTDLFGDGMSIWYTKERLQLGPVFGNKDYFNGLGVFLDTYSNHNGPHNHGHPYISAMVNNGTGHYDHDKDGTHTELSGCESHFRGADTDTLIAIRYLNNKLVVSTDIEGKNEWRECFSVEGVRLPTGYYFGASAATGDLADNHDIISMKLYELEGNRKEGEDFSKISPEADFFVPPRDHIDDAKPSSLSGWKLFFLIVIGLVGVSVCAMIGFVIVTKRAEDQRKRFY</sequence>
<evidence type="ECO:0000256" key="10">
    <source>
        <dbReference type="ARBA" id="ARBA00023180"/>
    </source>
</evidence>
<dbReference type="InterPro" id="IPR051136">
    <property type="entry name" value="Intracellular_Lectin-GPT"/>
</dbReference>
<keyword evidence="7" id="KW-0333">Golgi apparatus</keyword>
<evidence type="ECO:0000256" key="3">
    <source>
        <dbReference type="ARBA" id="ARBA00022723"/>
    </source>
</evidence>
<dbReference type="AlphaFoldDB" id="A0A7I8V5D0"/>
<gene>
    <name evidence="14" type="ORF">DGYR_LOCUS284</name>
</gene>
<dbReference type="FunFam" id="2.60.120.200:FF:000017">
    <property type="entry name" value="Vesicular integral-membrane protein VIP36"/>
    <property type="match status" value="1"/>
</dbReference>
<keyword evidence="9" id="KW-1015">Disulfide bond</keyword>